<evidence type="ECO:0000256" key="10">
    <source>
        <dbReference type="ARBA" id="ARBA00048248"/>
    </source>
</evidence>
<feature type="compositionally biased region" description="Low complexity" evidence="11">
    <location>
        <begin position="257"/>
        <end position="270"/>
    </location>
</feature>
<keyword evidence="5" id="KW-0547">Nucleotide-binding</keyword>
<evidence type="ECO:0000256" key="1">
    <source>
        <dbReference type="ARBA" id="ARBA00002025"/>
    </source>
</evidence>
<feature type="region of interest" description="Disordered" evidence="11">
    <location>
        <begin position="745"/>
        <end position="768"/>
    </location>
</feature>
<feature type="region of interest" description="Disordered" evidence="11">
    <location>
        <begin position="257"/>
        <end position="276"/>
    </location>
</feature>
<comment type="function">
    <text evidence="1">Catalyzes the attachment of tyrosine to tRNA(Tyr) in a two-step reaction: tyrosine is first activated by ATP to form Tyr-AMP and then transferred to the acceptor end of tRNA(Tyr).</text>
</comment>
<comment type="catalytic activity">
    <reaction evidence="10">
        <text>tRNA(Tyr) + L-tyrosine + ATP = L-tyrosyl-tRNA(Tyr) + AMP + diphosphate + H(+)</text>
        <dbReference type="Rhea" id="RHEA:10220"/>
        <dbReference type="Rhea" id="RHEA-COMP:9706"/>
        <dbReference type="Rhea" id="RHEA-COMP:9707"/>
        <dbReference type="ChEBI" id="CHEBI:15378"/>
        <dbReference type="ChEBI" id="CHEBI:30616"/>
        <dbReference type="ChEBI" id="CHEBI:33019"/>
        <dbReference type="ChEBI" id="CHEBI:58315"/>
        <dbReference type="ChEBI" id="CHEBI:78442"/>
        <dbReference type="ChEBI" id="CHEBI:78536"/>
        <dbReference type="ChEBI" id="CHEBI:456215"/>
        <dbReference type="EC" id="6.1.1.1"/>
    </reaction>
</comment>
<dbReference type="AlphaFoldDB" id="S9U8I6"/>
<comment type="similarity">
    <text evidence="2">Belongs to the class-I aminoacyl-tRNA synthetase family.</text>
</comment>
<dbReference type="SUPFAM" id="SSF52374">
    <property type="entry name" value="Nucleotidylyl transferase"/>
    <property type="match status" value="2"/>
</dbReference>
<feature type="region of interest" description="Disordered" evidence="11">
    <location>
        <begin position="299"/>
        <end position="357"/>
    </location>
</feature>
<dbReference type="Proteomes" id="UP000015354">
    <property type="component" value="Unassembled WGS sequence"/>
</dbReference>
<dbReference type="FunFam" id="3.40.50.620:FF:000085">
    <property type="entry name" value="Tyrosine--tRNA ligase 1 cytoplasmic"/>
    <property type="match status" value="1"/>
</dbReference>
<keyword evidence="4" id="KW-0436">Ligase</keyword>
<sequence>MQSPLHPFLCLSRSLCALLVMIGAPSRCGTSHRYSRILLSFTTFPFSPLPRSVPRRCCFPGLRPLRRSTLCTFSRSMADQTPSPLSNDERYALLRSVGEECIQEGELRNLVEKKPGIRCYDGFEPSGRMHIAQGIFKSVNVNKCTTSGCLFVFWVADWFALMNDKVGGELEKIRIVGKYLIEVWTAAGMDMDKVEFLWASDEITQHAAPYWKTVLDIGRRNTIARIKKCCAIMGKSGGHAHRGADPVPAHAVLRHLLPPGRHLPAGPGPAQGEHARARVLRPDRPQAEAGDTLASYAGRAQAGPGQDEQERPRQRHLHGGRRRGRGAQDHAGVLARASRSRRAPSTRTARRSPTDDKNPVLDYYQCVVFARPGATTAIGGRTFAAYADMEAAYVSGELSEEELKRGLVHEVNALLEPVRQHFATNAEAKQLLELVKSFRKGGEAPPLAEEKPREAPARPLACLFFPATFKLPLDTAAAVVAGAKRFLAEHPDGEVVLLLPQWMAVACDELTGDEKDVKAALAYNVALLREYGLPAAVRVEEEEALVLADPNTFWYTAINVGRKNTLAHVEEVHGGEVKNAGQVVAAMMRVADVVLLNATHVLSTSFDGNVNQLVSEYTNSAVAIEALPEGALPPLHRPDVAPTPLGADDVLHLDDTDMDIRRKIKKAYSAPNERSNPVIAVAVALIQLCGSLQVERGEANGGNVDYTEESALREDCGSGALHPGDLKAAVVKVLLERSASTRAAMATPDNKKLSQTLRNAEKKLSKKK</sequence>
<gene>
    <name evidence="13" type="ORF">STCU_06786</name>
</gene>
<keyword evidence="7" id="KW-0648">Protein biosynthesis</keyword>
<dbReference type="InterPro" id="IPR014729">
    <property type="entry name" value="Rossmann-like_a/b/a_fold"/>
</dbReference>
<name>S9U8I6_9TRYP</name>
<dbReference type="InterPro" id="IPR050489">
    <property type="entry name" value="Tyr-tRNA_synthase"/>
</dbReference>
<evidence type="ECO:0000256" key="4">
    <source>
        <dbReference type="ARBA" id="ARBA00022598"/>
    </source>
</evidence>
<dbReference type="GO" id="GO:0005737">
    <property type="term" value="C:cytoplasm"/>
    <property type="evidence" value="ECO:0007669"/>
    <property type="project" value="TreeGrafter"/>
</dbReference>
<evidence type="ECO:0000256" key="5">
    <source>
        <dbReference type="ARBA" id="ARBA00022741"/>
    </source>
</evidence>
<dbReference type="PANTHER" id="PTHR46264:SF4">
    <property type="entry name" value="TYROSINE--TRNA LIGASE, CYTOPLASMIC"/>
    <property type="match status" value="1"/>
</dbReference>
<keyword evidence="14" id="KW-1185">Reference proteome</keyword>
<dbReference type="GO" id="GO:0005524">
    <property type="term" value="F:ATP binding"/>
    <property type="evidence" value="ECO:0007669"/>
    <property type="project" value="UniProtKB-KW"/>
</dbReference>
<reference evidence="13 14" key="1">
    <citation type="journal article" date="2013" name="PLoS ONE">
        <title>Predicting the Proteins of Angomonas deanei, Strigomonas culicis and Their Respective Endosymbionts Reveals New Aspects of the Trypanosomatidae Family.</title>
        <authorList>
            <person name="Motta M.C."/>
            <person name="Martins A.C."/>
            <person name="de Souza S.S."/>
            <person name="Catta-Preta C.M."/>
            <person name="Silva R."/>
            <person name="Klein C.C."/>
            <person name="de Almeida L.G."/>
            <person name="de Lima Cunha O."/>
            <person name="Ciapina L.P."/>
            <person name="Brocchi M."/>
            <person name="Colabardini A.C."/>
            <person name="de Araujo Lima B."/>
            <person name="Machado C.R."/>
            <person name="de Almeida Soares C.M."/>
            <person name="Probst C.M."/>
            <person name="de Menezes C.B."/>
            <person name="Thompson C.E."/>
            <person name="Bartholomeu D.C."/>
            <person name="Gradia D.F."/>
            <person name="Pavoni D.P."/>
            <person name="Grisard E.C."/>
            <person name="Fantinatti-Garboggini F."/>
            <person name="Marchini F.K."/>
            <person name="Rodrigues-Luiz G.F."/>
            <person name="Wagner G."/>
            <person name="Goldman G.H."/>
            <person name="Fietto J.L."/>
            <person name="Elias M.C."/>
            <person name="Goldman M.H."/>
            <person name="Sagot M.F."/>
            <person name="Pereira M."/>
            <person name="Stoco P.H."/>
            <person name="de Mendonca-Neto R.P."/>
            <person name="Teixeira S.M."/>
            <person name="Maciel T.E."/>
            <person name="de Oliveira Mendes T.A."/>
            <person name="Urmenyi T.P."/>
            <person name="de Souza W."/>
            <person name="Schenkman S."/>
            <person name="de Vasconcelos A.T."/>
        </authorList>
    </citation>
    <scope>NUCLEOTIDE SEQUENCE [LARGE SCALE GENOMIC DNA]</scope>
</reference>
<comment type="caution">
    <text evidence="13">The sequence shown here is derived from an EMBL/GenBank/DDBJ whole genome shotgun (WGS) entry which is preliminary data.</text>
</comment>
<organism evidence="13 14">
    <name type="scientific">Strigomonas culicis</name>
    <dbReference type="NCBI Taxonomy" id="28005"/>
    <lineage>
        <taxon>Eukaryota</taxon>
        <taxon>Discoba</taxon>
        <taxon>Euglenozoa</taxon>
        <taxon>Kinetoplastea</taxon>
        <taxon>Metakinetoplastina</taxon>
        <taxon>Trypanosomatida</taxon>
        <taxon>Trypanosomatidae</taxon>
        <taxon>Strigomonadinae</taxon>
        <taxon>Strigomonas</taxon>
    </lineage>
</organism>
<dbReference type="Gene3D" id="3.40.50.620">
    <property type="entry name" value="HUPs"/>
    <property type="match status" value="3"/>
</dbReference>
<keyword evidence="12" id="KW-0732">Signal</keyword>
<evidence type="ECO:0000256" key="9">
    <source>
        <dbReference type="ARBA" id="ARBA00033323"/>
    </source>
</evidence>
<keyword evidence="8 13" id="KW-0030">Aminoacyl-tRNA synthetase</keyword>
<evidence type="ECO:0000256" key="6">
    <source>
        <dbReference type="ARBA" id="ARBA00022840"/>
    </source>
</evidence>
<dbReference type="EC" id="6.1.1.1" evidence="3"/>
<evidence type="ECO:0000256" key="12">
    <source>
        <dbReference type="SAM" id="SignalP"/>
    </source>
</evidence>
<evidence type="ECO:0000256" key="8">
    <source>
        <dbReference type="ARBA" id="ARBA00023146"/>
    </source>
</evidence>
<feature type="chain" id="PRO_5004570945" description="tyrosine--tRNA ligase" evidence="12">
    <location>
        <begin position="32"/>
        <end position="768"/>
    </location>
</feature>
<evidence type="ECO:0000256" key="3">
    <source>
        <dbReference type="ARBA" id="ARBA00013160"/>
    </source>
</evidence>
<dbReference type="InterPro" id="IPR002305">
    <property type="entry name" value="aa-tRNA-synth_Ic"/>
</dbReference>
<dbReference type="GO" id="GO:0004831">
    <property type="term" value="F:tyrosine-tRNA ligase activity"/>
    <property type="evidence" value="ECO:0007669"/>
    <property type="project" value="UniProtKB-EC"/>
</dbReference>
<accession>S9U8I6</accession>
<feature type="compositionally biased region" description="Basic residues" evidence="11">
    <location>
        <begin position="338"/>
        <end position="350"/>
    </location>
</feature>
<dbReference type="EMBL" id="ATMH01006786">
    <property type="protein sequence ID" value="EPY25213.1"/>
    <property type="molecule type" value="Genomic_DNA"/>
</dbReference>
<dbReference type="Pfam" id="PF00579">
    <property type="entry name" value="tRNA-synt_1b"/>
    <property type="match status" value="1"/>
</dbReference>
<evidence type="ECO:0000256" key="11">
    <source>
        <dbReference type="SAM" id="MobiDB-lite"/>
    </source>
</evidence>
<evidence type="ECO:0000256" key="7">
    <source>
        <dbReference type="ARBA" id="ARBA00022917"/>
    </source>
</evidence>
<feature type="signal peptide" evidence="12">
    <location>
        <begin position="1"/>
        <end position="31"/>
    </location>
</feature>
<feature type="compositionally biased region" description="Basic residues" evidence="11">
    <location>
        <begin position="313"/>
        <end position="325"/>
    </location>
</feature>
<keyword evidence="6" id="KW-0067">ATP-binding</keyword>
<evidence type="ECO:0000313" key="13">
    <source>
        <dbReference type="EMBL" id="EPY25213.1"/>
    </source>
</evidence>
<dbReference type="OrthoDB" id="197206at2759"/>
<dbReference type="GO" id="GO:0006437">
    <property type="term" value="P:tyrosyl-tRNA aminoacylation"/>
    <property type="evidence" value="ECO:0007669"/>
    <property type="project" value="TreeGrafter"/>
</dbReference>
<protein>
    <recommendedName>
        <fullName evidence="3">tyrosine--tRNA ligase</fullName>
        <ecNumber evidence="3">6.1.1.1</ecNumber>
    </recommendedName>
    <alternativeName>
        <fullName evidence="9">Tyrosyl-tRNA synthetase</fullName>
    </alternativeName>
</protein>
<evidence type="ECO:0000313" key="14">
    <source>
        <dbReference type="Proteomes" id="UP000015354"/>
    </source>
</evidence>
<evidence type="ECO:0000256" key="2">
    <source>
        <dbReference type="ARBA" id="ARBA00005594"/>
    </source>
</evidence>
<dbReference type="PANTHER" id="PTHR46264">
    <property type="entry name" value="TYROSINE-TRNA LIGASE"/>
    <property type="match status" value="1"/>
</dbReference>
<feature type="compositionally biased region" description="Basic and acidic residues" evidence="11">
    <location>
        <begin position="759"/>
        <end position="768"/>
    </location>
</feature>
<proteinExistence type="inferred from homology"/>